<sequence>MNPRLVEQPKMPEANNIMRTYIEFLSFLTQIRRLKTSVTSDVIKEKHGLTDIGKGTEFNRENGSGVGFKELSEKNEKYKLPIEVSSSGKEAGVSIDIGE</sequence>
<dbReference type="EMBL" id="BGPR01286665">
    <property type="protein sequence ID" value="GBN36670.1"/>
    <property type="molecule type" value="Genomic_DNA"/>
</dbReference>
<keyword evidence="5" id="KW-1185">Reference proteome</keyword>
<evidence type="ECO:0000313" key="2">
    <source>
        <dbReference type="EMBL" id="GBN36670.1"/>
    </source>
</evidence>
<proteinExistence type="predicted"/>
<organism evidence="1 5">
    <name type="scientific">Araneus ventricosus</name>
    <name type="common">Orbweaver spider</name>
    <name type="synonym">Epeira ventricosa</name>
    <dbReference type="NCBI Taxonomy" id="182803"/>
    <lineage>
        <taxon>Eukaryota</taxon>
        <taxon>Metazoa</taxon>
        <taxon>Ecdysozoa</taxon>
        <taxon>Arthropoda</taxon>
        <taxon>Chelicerata</taxon>
        <taxon>Arachnida</taxon>
        <taxon>Araneae</taxon>
        <taxon>Araneomorphae</taxon>
        <taxon>Entelegynae</taxon>
        <taxon>Araneoidea</taxon>
        <taxon>Araneidae</taxon>
        <taxon>Araneus</taxon>
    </lineage>
</organism>
<gene>
    <name evidence="2" type="ORF">AVEN_102956_1</name>
    <name evidence="4" type="ORF">AVEN_161913_1</name>
    <name evidence="3" type="ORF">AVEN_245215_1</name>
    <name evidence="1" type="ORF">AVEN_4252_1</name>
</gene>
<name>A0A4Y2NDH3_ARAVE</name>
<protein>
    <submittedName>
        <fullName evidence="1">Uncharacterized protein</fullName>
    </submittedName>
</protein>
<dbReference type="Proteomes" id="UP000499080">
    <property type="component" value="Unassembled WGS sequence"/>
</dbReference>
<evidence type="ECO:0000313" key="5">
    <source>
        <dbReference type="Proteomes" id="UP000499080"/>
    </source>
</evidence>
<accession>A0A4Y2NDH3</accession>
<evidence type="ECO:0000313" key="1">
    <source>
        <dbReference type="EMBL" id="GBN36660.1"/>
    </source>
</evidence>
<comment type="caution">
    <text evidence="1">The sequence shown here is derived from an EMBL/GenBank/DDBJ whole genome shotgun (WGS) entry which is preliminary data.</text>
</comment>
<dbReference type="EMBL" id="BGPR01286677">
    <property type="protein sequence ID" value="GBN36692.1"/>
    <property type="molecule type" value="Genomic_DNA"/>
</dbReference>
<dbReference type="EMBL" id="BGPR01286662">
    <property type="protein sequence ID" value="GBN36660.1"/>
    <property type="molecule type" value="Genomic_DNA"/>
</dbReference>
<dbReference type="AlphaFoldDB" id="A0A4Y2NDH3"/>
<reference evidence="1 5" key="1">
    <citation type="journal article" date="2019" name="Sci. Rep.">
        <title>Orb-weaving spider Araneus ventricosus genome elucidates the spidroin gene catalogue.</title>
        <authorList>
            <person name="Kono N."/>
            <person name="Nakamura H."/>
            <person name="Ohtoshi R."/>
            <person name="Moran D.A.P."/>
            <person name="Shinohara A."/>
            <person name="Yoshida Y."/>
            <person name="Fujiwara M."/>
            <person name="Mori M."/>
            <person name="Tomita M."/>
            <person name="Arakawa K."/>
        </authorList>
    </citation>
    <scope>NUCLEOTIDE SEQUENCE [LARGE SCALE GENOMIC DNA]</scope>
</reference>
<dbReference type="EMBL" id="BGPR01286738">
    <property type="protein sequence ID" value="GBN36818.1"/>
    <property type="molecule type" value="Genomic_DNA"/>
</dbReference>
<evidence type="ECO:0000313" key="4">
    <source>
        <dbReference type="EMBL" id="GBN36818.1"/>
    </source>
</evidence>
<evidence type="ECO:0000313" key="3">
    <source>
        <dbReference type="EMBL" id="GBN36692.1"/>
    </source>
</evidence>